<gene>
    <name evidence="1" type="ORF">EVAR_41984_1</name>
</gene>
<name>A0A4C1WLD7_EUMVA</name>
<evidence type="ECO:0000313" key="1">
    <source>
        <dbReference type="EMBL" id="GBP52081.1"/>
    </source>
</evidence>
<dbReference type="Proteomes" id="UP000299102">
    <property type="component" value="Unassembled WGS sequence"/>
</dbReference>
<reference evidence="1 2" key="1">
    <citation type="journal article" date="2019" name="Commun. Biol.">
        <title>The bagworm genome reveals a unique fibroin gene that provides high tensile strength.</title>
        <authorList>
            <person name="Kono N."/>
            <person name="Nakamura H."/>
            <person name="Ohtoshi R."/>
            <person name="Tomita M."/>
            <person name="Numata K."/>
            <person name="Arakawa K."/>
        </authorList>
    </citation>
    <scope>NUCLEOTIDE SEQUENCE [LARGE SCALE GENOMIC DNA]</scope>
</reference>
<keyword evidence="2" id="KW-1185">Reference proteome</keyword>
<comment type="caution">
    <text evidence="1">The sequence shown here is derived from an EMBL/GenBank/DDBJ whole genome shotgun (WGS) entry which is preliminary data.</text>
</comment>
<protein>
    <submittedName>
        <fullName evidence="1">Uncharacterized protein</fullName>
    </submittedName>
</protein>
<proteinExistence type="predicted"/>
<sequence>MRRRHEVTAAGARYAAGSAHNALLRSVRSRNRANRRIICSQNSLSCKNVAESRMLKCTSGVDYARDHRQKSFCPLSGGPVSKHCLNPEGIKRRSGVRVGDEHREGDERVRCGVRGRRRAKAKIRGC</sequence>
<dbReference type="EMBL" id="BGZK01000595">
    <property type="protein sequence ID" value="GBP52081.1"/>
    <property type="molecule type" value="Genomic_DNA"/>
</dbReference>
<accession>A0A4C1WLD7</accession>
<organism evidence="1 2">
    <name type="scientific">Eumeta variegata</name>
    <name type="common">Bagworm moth</name>
    <name type="synonym">Eumeta japonica</name>
    <dbReference type="NCBI Taxonomy" id="151549"/>
    <lineage>
        <taxon>Eukaryota</taxon>
        <taxon>Metazoa</taxon>
        <taxon>Ecdysozoa</taxon>
        <taxon>Arthropoda</taxon>
        <taxon>Hexapoda</taxon>
        <taxon>Insecta</taxon>
        <taxon>Pterygota</taxon>
        <taxon>Neoptera</taxon>
        <taxon>Endopterygota</taxon>
        <taxon>Lepidoptera</taxon>
        <taxon>Glossata</taxon>
        <taxon>Ditrysia</taxon>
        <taxon>Tineoidea</taxon>
        <taxon>Psychidae</taxon>
        <taxon>Oiketicinae</taxon>
        <taxon>Eumeta</taxon>
    </lineage>
</organism>
<dbReference type="AlphaFoldDB" id="A0A4C1WLD7"/>
<evidence type="ECO:0000313" key="2">
    <source>
        <dbReference type="Proteomes" id="UP000299102"/>
    </source>
</evidence>